<evidence type="ECO:0000256" key="8">
    <source>
        <dbReference type="ARBA" id="ARBA00022737"/>
    </source>
</evidence>
<feature type="transmembrane region" description="Helical" evidence="14">
    <location>
        <begin position="178"/>
        <end position="199"/>
    </location>
</feature>
<comment type="subcellular location">
    <subcellularLocation>
        <location evidence="1 14">Endoplasmic reticulum membrane</location>
        <topology evidence="1 14">Multi-pass membrane protein</topology>
    </subcellularLocation>
</comment>
<keyword evidence="5 14" id="KW-0328">Glycosyltransferase</keyword>
<dbReference type="Pfam" id="PF16192">
    <property type="entry name" value="PMT_4TMC"/>
    <property type="match status" value="1"/>
</dbReference>
<feature type="compositionally biased region" description="Basic and acidic residues" evidence="15">
    <location>
        <begin position="17"/>
        <end position="27"/>
    </location>
</feature>
<evidence type="ECO:0000313" key="17">
    <source>
        <dbReference type="EMBL" id="KAJ3057317.1"/>
    </source>
</evidence>
<feature type="region of interest" description="Disordered" evidence="15">
    <location>
        <begin position="1"/>
        <end position="44"/>
    </location>
</feature>
<dbReference type="InterPro" id="IPR027005">
    <property type="entry name" value="PMT-like"/>
</dbReference>
<evidence type="ECO:0000256" key="9">
    <source>
        <dbReference type="ARBA" id="ARBA00022824"/>
    </source>
</evidence>
<dbReference type="PROSITE" id="PS50919">
    <property type="entry name" value="MIR"/>
    <property type="match status" value="2"/>
</dbReference>
<evidence type="ECO:0000256" key="12">
    <source>
        <dbReference type="ARBA" id="ARBA00045085"/>
    </source>
</evidence>
<keyword evidence="6 14" id="KW-0808">Transferase</keyword>
<keyword evidence="11 14" id="KW-0472">Membrane</keyword>
<reference evidence="17" key="1">
    <citation type="submission" date="2020-05" db="EMBL/GenBank/DDBJ databases">
        <title>Phylogenomic resolution of chytrid fungi.</title>
        <authorList>
            <person name="Stajich J.E."/>
            <person name="Amses K."/>
            <person name="Simmons R."/>
            <person name="Seto K."/>
            <person name="Myers J."/>
            <person name="Bonds A."/>
            <person name="Quandt C.A."/>
            <person name="Barry K."/>
            <person name="Liu P."/>
            <person name="Grigoriev I."/>
            <person name="Longcore J.E."/>
            <person name="James T.Y."/>
        </authorList>
    </citation>
    <scope>NUCLEOTIDE SEQUENCE</scope>
    <source>
        <strain evidence="17">JEL0318</strain>
    </source>
</reference>
<keyword evidence="9 14" id="KW-0256">Endoplasmic reticulum</keyword>
<dbReference type="PANTHER" id="PTHR10050:SF51">
    <property type="entry name" value="PROTEIN O-MANNOSYL-TRANSFERASE 1"/>
    <property type="match status" value="1"/>
</dbReference>
<evidence type="ECO:0000256" key="2">
    <source>
        <dbReference type="ARBA" id="ARBA00004922"/>
    </source>
</evidence>
<proteinExistence type="inferred from homology"/>
<dbReference type="Pfam" id="PF02366">
    <property type="entry name" value="PMT"/>
    <property type="match status" value="1"/>
</dbReference>
<evidence type="ECO:0000313" key="18">
    <source>
        <dbReference type="Proteomes" id="UP001212841"/>
    </source>
</evidence>
<evidence type="ECO:0000256" key="6">
    <source>
        <dbReference type="ARBA" id="ARBA00022679"/>
    </source>
</evidence>
<evidence type="ECO:0000256" key="14">
    <source>
        <dbReference type="RuleBase" id="RU367007"/>
    </source>
</evidence>
<dbReference type="AlphaFoldDB" id="A0AAD5SN83"/>
<keyword evidence="18" id="KW-1185">Reference proteome</keyword>
<evidence type="ECO:0000259" key="16">
    <source>
        <dbReference type="PROSITE" id="PS50919"/>
    </source>
</evidence>
<dbReference type="InterPro" id="IPR036300">
    <property type="entry name" value="MIR_dom_sf"/>
</dbReference>
<feature type="transmembrane region" description="Helical" evidence="14">
    <location>
        <begin position="659"/>
        <end position="681"/>
    </location>
</feature>
<evidence type="ECO:0000256" key="10">
    <source>
        <dbReference type="ARBA" id="ARBA00022989"/>
    </source>
</evidence>
<name>A0AAD5SN83_9FUNG</name>
<dbReference type="Proteomes" id="UP001212841">
    <property type="component" value="Unassembled WGS sequence"/>
</dbReference>
<evidence type="ECO:0000256" key="1">
    <source>
        <dbReference type="ARBA" id="ARBA00004477"/>
    </source>
</evidence>
<feature type="transmembrane region" description="Helical" evidence="14">
    <location>
        <begin position="281"/>
        <end position="301"/>
    </location>
</feature>
<evidence type="ECO:0000256" key="5">
    <source>
        <dbReference type="ARBA" id="ARBA00022676"/>
    </source>
</evidence>
<feature type="domain" description="MIR" evidence="16">
    <location>
        <begin position="369"/>
        <end position="429"/>
    </location>
</feature>
<dbReference type="CDD" id="cd23285">
    <property type="entry name" value="beta-trefoil_MIR_PMT4-like"/>
    <property type="match status" value="1"/>
</dbReference>
<feature type="transmembrane region" description="Helical" evidence="14">
    <location>
        <begin position="701"/>
        <end position="718"/>
    </location>
</feature>
<feature type="transmembrane region" description="Helical" evidence="14">
    <location>
        <begin position="771"/>
        <end position="793"/>
    </location>
</feature>
<dbReference type="GO" id="GO:0004169">
    <property type="term" value="F:dolichyl-phosphate-mannose-protein mannosyltransferase activity"/>
    <property type="evidence" value="ECO:0007669"/>
    <property type="project" value="UniProtKB-UniRule"/>
</dbReference>
<comment type="similarity">
    <text evidence="3 14">Belongs to the glycosyltransferase 39 family.</text>
</comment>
<evidence type="ECO:0000256" key="11">
    <source>
        <dbReference type="ARBA" id="ARBA00023136"/>
    </source>
</evidence>
<dbReference type="SMART" id="SM00472">
    <property type="entry name" value="MIR"/>
    <property type="match status" value="3"/>
</dbReference>
<feature type="transmembrane region" description="Helical" evidence="14">
    <location>
        <begin position="321"/>
        <end position="343"/>
    </location>
</feature>
<evidence type="ECO:0000256" key="3">
    <source>
        <dbReference type="ARBA" id="ARBA00007222"/>
    </source>
</evidence>
<feature type="transmembrane region" description="Helical" evidence="14">
    <location>
        <begin position="730"/>
        <end position="750"/>
    </location>
</feature>
<comment type="catalytic activity">
    <reaction evidence="13 14">
        <text>a di-trans,poly-cis-dolichyl beta-D-mannosyl phosphate + L-seryl-[protein] = 3-O-(alpha-D-mannosyl)-L-seryl-[protein] + a di-trans,poly-cis-dolichyl phosphate + H(+)</text>
        <dbReference type="Rhea" id="RHEA:17377"/>
        <dbReference type="Rhea" id="RHEA-COMP:9863"/>
        <dbReference type="Rhea" id="RHEA-COMP:13546"/>
        <dbReference type="Rhea" id="RHEA-COMP:19498"/>
        <dbReference type="Rhea" id="RHEA-COMP:19501"/>
        <dbReference type="ChEBI" id="CHEBI:15378"/>
        <dbReference type="ChEBI" id="CHEBI:29999"/>
        <dbReference type="ChEBI" id="CHEBI:57683"/>
        <dbReference type="ChEBI" id="CHEBI:58211"/>
        <dbReference type="ChEBI" id="CHEBI:137321"/>
        <dbReference type="EC" id="2.4.1.109"/>
    </reaction>
</comment>
<dbReference type="EC" id="2.4.1.109" evidence="4 14"/>
<keyword evidence="7 14" id="KW-0812">Transmembrane</keyword>
<sequence>MADETLRNRKGPKVKHDKSPKVDKIQKSEAAGKSGSDSEKENGPARVVATVIETVSTESDVNAAKANLQNTNPAKIIKDAKARAQRRAWSYHLALAFVTLLSFATRVYRISEPAQVVFDEVHFGKFASYYLRRQYYFDVHPPLGKLLLAATGWLAGYDGHFLFDKIGNDYVENNVPYVALRLTPATAGALIIPTVFLTLKEMGMSVAGATFAALLLVFDNALIAQSRLILLDSMLTFFAILSVYTWVKFYKQRHRAFSAPWWFWLSMTGVALALTTGVKMVGLFTVACIGIAVLFDLWELLDIRRGLSMRQVGRHFAARALCLIFLPIAIYLSFFYIHFAVLINSGPGDAFHTPAFQAELKGSSMNVGTPAIPYHANITFKNRDLKVYLHSHVDKYPLRYEDGRISSEGQQVTGYPHRDANNFWTLLPAEPELAGSHAEYEPTDEEKRKNLRYLKHGDHVRLHHPKTDSYLITHDVASPLTPTHMEMTTVKEDVALKRYNETLWKVLLLEEDDETSQAKVRARRGHLKLVNVHHKVAVHTHKGVLPPWGFGQQEINGNKNTKEPKNIWFIDEVQHPRIVNGTEIEDEPEKKEEKKDEKRLSFLQKFFELQSVMISANAGLVKPHPYSSTPITWPFVLRGISFWETKEGLRQIYLLGNPIIWWPAIVGTFMYLAMWVLDRIFLRRGVDDFRPPVRRWWDRSIGFLFLAWALHWLPFFLFERKLFLHHYLPSFIFSVMTAALVFEFIGRIAGEDGAKVDFRTPIAVWMKSQGGPIYWGLLGLALGAAVWSFYYFAPLTYGLGFESVEAIRAHKWLTSWDLQHA</sequence>
<dbReference type="InterPro" id="IPR016093">
    <property type="entry name" value="MIR_motif"/>
</dbReference>
<dbReference type="Pfam" id="PF02815">
    <property type="entry name" value="MIR"/>
    <property type="match status" value="1"/>
</dbReference>
<dbReference type="SUPFAM" id="SSF82109">
    <property type="entry name" value="MIR domain"/>
    <property type="match status" value="1"/>
</dbReference>
<feature type="transmembrane region" description="Helical" evidence="14">
    <location>
        <begin position="88"/>
        <end position="108"/>
    </location>
</feature>
<comment type="caution">
    <text evidence="17">The sequence shown here is derived from an EMBL/GenBank/DDBJ whole genome shotgun (WGS) entry which is preliminary data.</text>
</comment>
<evidence type="ECO:0000256" key="4">
    <source>
        <dbReference type="ARBA" id="ARBA00012839"/>
    </source>
</evidence>
<comment type="catalytic activity">
    <reaction evidence="12 14">
        <text>a di-trans,poly-cis-dolichyl beta-D-mannosyl phosphate + L-threonyl-[protein] = 3-O-(alpha-D-mannosyl)-L-threonyl-[protein] + a di-trans,poly-cis-dolichyl phosphate + H(+)</text>
        <dbReference type="Rhea" id="RHEA:53396"/>
        <dbReference type="Rhea" id="RHEA-COMP:11060"/>
        <dbReference type="Rhea" id="RHEA-COMP:13547"/>
        <dbReference type="Rhea" id="RHEA-COMP:19498"/>
        <dbReference type="Rhea" id="RHEA-COMP:19501"/>
        <dbReference type="ChEBI" id="CHEBI:15378"/>
        <dbReference type="ChEBI" id="CHEBI:30013"/>
        <dbReference type="ChEBI" id="CHEBI:57683"/>
        <dbReference type="ChEBI" id="CHEBI:58211"/>
        <dbReference type="ChEBI" id="CHEBI:137323"/>
        <dbReference type="EC" id="2.4.1.109"/>
    </reaction>
</comment>
<feature type="transmembrane region" description="Helical" evidence="14">
    <location>
        <begin position="259"/>
        <end position="275"/>
    </location>
</feature>
<evidence type="ECO:0000256" key="15">
    <source>
        <dbReference type="SAM" id="MobiDB-lite"/>
    </source>
</evidence>
<dbReference type="InterPro" id="IPR032421">
    <property type="entry name" value="PMT_4TMC"/>
</dbReference>
<dbReference type="PANTHER" id="PTHR10050">
    <property type="entry name" value="DOLICHYL-PHOSPHATE-MANNOSE--PROTEIN MANNOSYLTRANSFERASE"/>
    <property type="match status" value="1"/>
</dbReference>
<evidence type="ECO:0000256" key="13">
    <source>
        <dbReference type="ARBA" id="ARBA00045102"/>
    </source>
</evidence>
<dbReference type="InterPro" id="IPR003342">
    <property type="entry name" value="ArnT-like_N"/>
</dbReference>
<feature type="transmembrane region" description="Helical" evidence="14">
    <location>
        <begin position="206"/>
        <end position="223"/>
    </location>
</feature>
<organism evidence="17 18">
    <name type="scientific">Rhizophlyctis rosea</name>
    <dbReference type="NCBI Taxonomy" id="64517"/>
    <lineage>
        <taxon>Eukaryota</taxon>
        <taxon>Fungi</taxon>
        <taxon>Fungi incertae sedis</taxon>
        <taxon>Chytridiomycota</taxon>
        <taxon>Chytridiomycota incertae sedis</taxon>
        <taxon>Chytridiomycetes</taxon>
        <taxon>Rhizophlyctidales</taxon>
        <taxon>Rhizophlyctidaceae</taxon>
        <taxon>Rhizophlyctis</taxon>
    </lineage>
</organism>
<comment type="function">
    <text evidence="14">Transfers mannose from Dol-P-mannose to Ser or Thr residues on proteins.</text>
</comment>
<dbReference type="EMBL" id="JADGJD010000006">
    <property type="protein sequence ID" value="KAJ3057317.1"/>
    <property type="molecule type" value="Genomic_DNA"/>
</dbReference>
<feature type="transmembrane region" description="Helical" evidence="14">
    <location>
        <begin position="229"/>
        <end position="247"/>
    </location>
</feature>
<dbReference type="Gene3D" id="2.80.10.50">
    <property type="match status" value="1"/>
</dbReference>
<feature type="domain" description="MIR" evidence="16">
    <location>
        <begin position="451"/>
        <end position="509"/>
    </location>
</feature>
<accession>A0AAD5SN83</accession>
<gene>
    <name evidence="17" type="ORF">HK097_009270</name>
</gene>
<comment type="pathway">
    <text evidence="2 14">Protein modification; protein glycosylation.</text>
</comment>
<protein>
    <recommendedName>
        <fullName evidence="4 14">Dolichyl-phosphate-mannose--protein mannosyltransferase</fullName>
        <ecNumber evidence="4 14">2.4.1.109</ecNumber>
    </recommendedName>
</protein>
<keyword evidence="10 14" id="KW-1133">Transmembrane helix</keyword>
<dbReference type="GO" id="GO:0005789">
    <property type="term" value="C:endoplasmic reticulum membrane"/>
    <property type="evidence" value="ECO:0007669"/>
    <property type="project" value="UniProtKB-SubCell"/>
</dbReference>
<keyword evidence="8" id="KW-0677">Repeat</keyword>
<evidence type="ECO:0000256" key="7">
    <source>
        <dbReference type="ARBA" id="ARBA00022692"/>
    </source>
</evidence>